<dbReference type="Proteomes" id="UP000237682">
    <property type="component" value="Unassembled WGS sequence"/>
</dbReference>
<keyword evidence="1" id="KW-0694">RNA-binding</keyword>
<dbReference type="SMART" id="SM00363">
    <property type="entry name" value="S4"/>
    <property type="match status" value="1"/>
</dbReference>
<dbReference type="SUPFAM" id="SSF55174">
    <property type="entry name" value="Alpha-L RNA-binding motif"/>
    <property type="match status" value="1"/>
</dbReference>
<evidence type="ECO:0000256" key="2">
    <source>
        <dbReference type="SAM" id="MobiDB-lite"/>
    </source>
</evidence>
<evidence type="ECO:0000259" key="3">
    <source>
        <dbReference type="SMART" id="SM00363"/>
    </source>
</evidence>
<evidence type="ECO:0000313" key="5">
    <source>
        <dbReference type="Proteomes" id="UP000237682"/>
    </source>
</evidence>
<proteinExistence type="predicted"/>
<dbReference type="GO" id="GO:0003723">
    <property type="term" value="F:RNA binding"/>
    <property type="evidence" value="ECO:0007669"/>
    <property type="project" value="UniProtKB-KW"/>
</dbReference>
<evidence type="ECO:0000313" key="4">
    <source>
        <dbReference type="EMBL" id="PRH85169.1"/>
    </source>
</evidence>
<name>A0A2S9Q757_9HYPH</name>
<feature type="region of interest" description="Disordered" evidence="2">
    <location>
        <begin position="78"/>
        <end position="105"/>
    </location>
</feature>
<dbReference type="InterPro" id="IPR002942">
    <property type="entry name" value="S4_RNA-bd"/>
</dbReference>
<organism evidence="4 5">
    <name type="scientific">Labrys okinawensis</name>
    <dbReference type="NCBI Taxonomy" id="346911"/>
    <lineage>
        <taxon>Bacteria</taxon>
        <taxon>Pseudomonadati</taxon>
        <taxon>Pseudomonadota</taxon>
        <taxon>Alphaproteobacteria</taxon>
        <taxon>Hyphomicrobiales</taxon>
        <taxon>Xanthobacteraceae</taxon>
        <taxon>Labrys</taxon>
    </lineage>
</organism>
<feature type="domain" description="RNA-binding S4" evidence="3">
    <location>
        <begin position="10"/>
        <end position="70"/>
    </location>
</feature>
<dbReference type="AlphaFoldDB" id="A0A2S9Q757"/>
<dbReference type="InterPro" id="IPR036986">
    <property type="entry name" value="S4_RNA-bd_sf"/>
</dbReference>
<dbReference type="Gene3D" id="3.10.290.10">
    <property type="entry name" value="RNA-binding S4 domain"/>
    <property type="match status" value="1"/>
</dbReference>
<evidence type="ECO:0000256" key="1">
    <source>
        <dbReference type="PROSITE-ProRule" id="PRU00182"/>
    </source>
</evidence>
<dbReference type="PROSITE" id="PS50889">
    <property type="entry name" value="S4"/>
    <property type="match status" value="1"/>
</dbReference>
<dbReference type="OrthoDB" id="9797176at2"/>
<dbReference type="EMBL" id="PUEJ01000009">
    <property type="protein sequence ID" value="PRH85169.1"/>
    <property type="molecule type" value="Genomic_DNA"/>
</dbReference>
<accession>A0A2S9Q757</accession>
<dbReference type="RefSeq" id="WP_105864262.1">
    <property type="nucleotide sequence ID" value="NZ_PUEJ01000009.1"/>
</dbReference>
<protein>
    <submittedName>
        <fullName evidence="4">RNA-binding protein</fullName>
    </submittedName>
</protein>
<dbReference type="Pfam" id="PF01479">
    <property type="entry name" value="S4"/>
    <property type="match status" value="1"/>
</dbReference>
<dbReference type="CDD" id="cd00165">
    <property type="entry name" value="S4"/>
    <property type="match status" value="1"/>
</dbReference>
<comment type="caution">
    <text evidence="4">The sequence shown here is derived from an EMBL/GenBank/DDBJ whole genome shotgun (WGS) entry which is preliminary data.</text>
</comment>
<sequence>MSQAGSQDRLRIDKWLWHARVVKTRSLAAKLVADGHVRLNGTRTDTPAKAVKVGDVLTIALERTVRVYRVMDLGERRGPASEAQTLYDDLSPEPPGRPKAVMDED</sequence>
<reference evidence="4 5" key="1">
    <citation type="submission" date="2018-02" db="EMBL/GenBank/DDBJ databases">
        <title>Whole genome sequencing of endophytic bacterium.</title>
        <authorList>
            <person name="Eedara R."/>
            <person name="Podile A.R."/>
        </authorList>
    </citation>
    <scope>NUCLEOTIDE SEQUENCE [LARGE SCALE GENOMIC DNA]</scope>
    <source>
        <strain evidence="4 5">RP1T</strain>
    </source>
</reference>
<gene>
    <name evidence="4" type="ORF">C5L14_22165</name>
</gene>
<keyword evidence="5" id="KW-1185">Reference proteome</keyword>